<evidence type="ECO:0000313" key="10">
    <source>
        <dbReference type="Proteomes" id="UP000069940"/>
    </source>
</evidence>
<dbReference type="PROSITE" id="PS50158">
    <property type="entry name" value="ZF_CCHC"/>
    <property type="match status" value="1"/>
</dbReference>
<evidence type="ECO:0000256" key="2">
    <source>
        <dbReference type="ARBA" id="ARBA00022771"/>
    </source>
</evidence>
<feature type="region of interest" description="Disordered" evidence="6">
    <location>
        <begin position="72"/>
        <end position="105"/>
    </location>
</feature>
<dbReference type="CDD" id="cd15489">
    <property type="entry name" value="PHD_SF"/>
    <property type="match status" value="1"/>
</dbReference>
<dbReference type="InterPro" id="IPR001965">
    <property type="entry name" value="Znf_PHD"/>
</dbReference>
<feature type="domain" description="PHD-type" evidence="7">
    <location>
        <begin position="9"/>
        <end position="61"/>
    </location>
</feature>
<dbReference type="Pfam" id="PF00628">
    <property type="entry name" value="PHD"/>
    <property type="match status" value="1"/>
</dbReference>
<dbReference type="InterPro" id="IPR005312">
    <property type="entry name" value="DUF1759"/>
</dbReference>
<dbReference type="Pfam" id="PF03564">
    <property type="entry name" value="DUF1759"/>
    <property type="match status" value="1"/>
</dbReference>
<keyword evidence="10" id="KW-1185">Reference proteome</keyword>
<dbReference type="Proteomes" id="UP000069940">
    <property type="component" value="Unassembled WGS sequence"/>
</dbReference>
<dbReference type="PANTHER" id="PTHR47331:SF1">
    <property type="entry name" value="GAG-LIKE PROTEIN"/>
    <property type="match status" value="1"/>
</dbReference>
<dbReference type="Gene3D" id="3.30.40.10">
    <property type="entry name" value="Zinc/RING finger domain, C3HC4 (zinc finger)"/>
    <property type="match status" value="1"/>
</dbReference>
<reference evidence="9" key="2">
    <citation type="submission" date="2025-05" db="UniProtKB">
        <authorList>
            <consortium name="EnsemblMetazoa"/>
        </authorList>
    </citation>
    <scope>IDENTIFICATION</scope>
    <source>
        <strain evidence="9">Foshan</strain>
    </source>
</reference>
<feature type="region of interest" description="Disordered" evidence="6">
    <location>
        <begin position="481"/>
        <end position="524"/>
    </location>
</feature>
<dbReference type="InterPro" id="IPR019786">
    <property type="entry name" value="Zinc_finger_PHD-type_CS"/>
</dbReference>
<keyword evidence="5" id="KW-0175">Coiled coil</keyword>
<feature type="compositionally biased region" description="Low complexity" evidence="6">
    <location>
        <begin position="72"/>
        <end position="86"/>
    </location>
</feature>
<keyword evidence="1" id="KW-0479">Metal-binding</keyword>
<dbReference type="InterPro" id="IPR011011">
    <property type="entry name" value="Znf_FYVE_PHD"/>
</dbReference>
<dbReference type="InterPro" id="IPR001878">
    <property type="entry name" value="Znf_CCHC"/>
</dbReference>
<dbReference type="InterPro" id="IPR013083">
    <property type="entry name" value="Znf_RING/FYVE/PHD"/>
</dbReference>
<feature type="coiled-coil region" evidence="5">
    <location>
        <begin position="107"/>
        <end position="163"/>
    </location>
</feature>
<evidence type="ECO:0000256" key="6">
    <source>
        <dbReference type="SAM" id="MobiDB-lite"/>
    </source>
</evidence>
<sequence>MNDLANITGHNCQSCDRPDTAEEEMVQCHTCQLWQHFSCAGVDERIKAANIQFACKTCCDKQKASTLTANKKTLKSTTSSAKGSKAGSRRSKQLPNLPGSVTSSSRAALLEEQLKMIEEERHLREQELEEQKELKRREMEESERQLQEKKKFAEEEKRLREQQLKEDSVMKAMQQKIRRESLEKRNEIIRQLAQTSSRGGSIPDSSEKVKGWLAAQEKVNEDPSISAVLARPADNQPSGAHSPAVSEVSLALQNLLTVPLPGATIPSSPAPRDKSHCPLPSHGVVTGSLSQQQIAARQVLGKELPTFNGNPEDWPIFISCYEQSTATCGYSDAENLIRLQRCLKGHALESVKSRLLLPSSVQHVIQTLRTLYGRPELLIRSLMSKLQQVPAPRHDRLETLMQFGLSVHNLVDHLKAAGQKNHLSNPVLMQELVEKLPGTMRLDWAVFKNKNLPATLETFGEFMAGLVTAASEVTFDLPSFDSAARGDKRRPKETGIVRAHSSEVESSQHWSSEPPSSGGTEAGGRPYQTGKLCVACGRDGHRVADCAQFKSANVDERWKLVQLKGLCRTCLNSHGRWPCRSWSGCGVDGCRQKHHTLLHSSTSPLSNVNISASHVSAGDYNWPLFRVIPVMLYGKEQSQITFAFIDEGSSYTLLEESVAKQLNVSGPTEPLTLQWTGNVTRVESKSQLLKLKISGKNSSARYELDHVHTVRHLVLPSQTLKYHDLAKRFPHLRGLPLDDYELVQPQ</sequence>
<feature type="domain" description="CCHC-type" evidence="8">
    <location>
        <begin position="533"/>
        <end position="548"/>
    </location>
</feature>
<evidence type="ECO:0000256" key="5">
    <source>
        <dbReference type="SAM" id="Coils"/>
    </source>
</evidence>
<name>A0ABM1YTH6_AEDAL</name>
<evidence type="ECO:0000256" key="3">
    <source>
        <dbReference type="ARBA" id="ARBA00022833"/>
    </source>
</evidence>
<evidence type="ECO:0000259" key="8">
    <source>
        <dbReference type="PROSITE" id="PS50158"/>
    </source>
</evidence>
<dbReference type="PROSITE" id="PS50016">
    <property type="entry name" value="ZF_PHD_2"/>
    <property type="match status" value="1"/>
</dbReference>
<keyword evidence="2 4" id="KW-0863">Zinc-finger</keyword>
<dbReference type="GeneID" id="134292108"/>
<evidence type="ECO:0000256" key="4">
    <source>
        <dbReference type="PROSITE-ProRule" id="PRU00047"/>
    </source>
</evidence>
<dbReference type="EnsemblMetazoa" id="AALFPA23_012018.R17146">
    <property type="protein sequence ID" value="AALFPA23_012018.P17146"/>
    <property type="gene ID" value="AALFPA23_012018"/>
</dbReference>
<reference evidence="10" key="1">
    <citation type="journal article" date="2015" name="Proc. Natl. Acad. Sci. U.S.A.">
        <title>Genome sequence of the Asian Tiger mosquito, Aedes albopictus, reveals insights into its biology, genetics, and evolution.</title>
        <authorList>
            <person name="Chen X.G."/>
            <person name="Jiang X."/>
            <person name="Gu J."/>
            <person name="Xu M."/>
            <person name="Wu Y."/>
            <person name="Deng Y."/>
            <person name="Zhang C."/>
            <person name="Bonizzoni M."/>
            <person name="Dermauw W."/>
            <person name="Vontas J."/>
            <person name="Armbruster P."/>
            <person name="Huang X."/>
            <person name="Yang Y."/>
            <person name="Zhang H."/>
            <person name="He W."/>
            <person name="Peng H."/>
            <person name="Liu Y."/>
            <person name="Wu K."/>
            <person name="Chen J."/>
            <person name="Lirakis M."/>
            <person name="Topalis P."/>
            <person name="Van Leeuwen T."/>
            <person name="Hall A.B."/>
            <person name="Jiang X."/>
            <person name="Thorpe C."/>
            <person name="Mueller R.L."/>
            <person name="Sun C."/>
            <person name="Waterhouse R.M."/>
            <person name="Yan G."/>
            <person name="Tu Z.J."/>
            <person name="Fang X."/>
            <person name="James A.A."/>
        </authorList>
    </citation>
    <scope>NUCLEOTIDE SEQUENCE [LARGE SCALE GENOMIC DNA]</scope>
    <source>
        <strain evidence="10">Foshan</strain>
    </source>
</reference>
<keyword evidence="3" id="KW-0862">Zinc</keyword>
<dbReference type="PROSITE" id="PS01359">
    <property type="entry name" value="ZF_PHD_1"/>
    <property type="match status" value="1"/>
</dbReference>
<evidence type="ECO:0000259" key="7">
    <source>
        <dbReference type="PROSITE" id="PS50016"/>
    </source>
</evidence>
<proteinExistence type="predicted"/>
<evidence type="ECO:0000256" key="1">
    <source>
        <dbReference type="ARBA" id="ARBA00022723"/>
    </source>
</evidence>
<feature type="compositionally biased region" description="Low complexity" evidence="6">
    <location>
        <begin position="504"/>
        <end position="517"/>
    </location>
</feature>
<organism evidence="9 10">
    <name type="scientific">Aedes albopictus</name>
    <name type="common">Asian tiger mosquito</name>
    <name type="synonym">Stegomyia albopicta</name>
    <dbReference type="NCBI Taxonomy" id="7160"/>
    <lineage>
        <taxon>Eukaryota</taxon>
        <taxon>Metazoa</taxon>
        <taxon>Ecdysozoa</taxon>
        <taxon>Arthropoda</taxon>
        <taxon>Hexapoda</taxon>
        <taxon>Insecta</taxon>
        <taxon>Pterygota</taxon>
        <taxon>Neoptera</taxon>
        <taxon>Endopterygota</taxon>
        <taxon>Diptera</taxon>
        <taxon>Nematocera</taxon>
        <taxon>Culicoidea</taxon>
        <taxon>Culicidae</taxon>
        <taxon>Culicinae</taxon>
        <taxon>Aedini</taxon>
        <taxon>Aedes</taxon>
        <taxon>Stegomyia</taxon>
    </lineage>
</organism>
<dbReference type="SMART" id="SM00249">
    <property type="entry name" value="PHD"/>
    <property type="match status" value="1"/>
</dbReference>
<dbReference type="InterPro" id="IPR019787">
    <property type="entry name" value="Znf_PHD-finger"/>
</dbReference>
<dbReference type="SUPFAM" id="SSF57903">
    <property type="entry name" value="FYVE/PHD zinc finger"/>
    <property type="match status" value="1"/>
</dbReference>
<evidence type="ECO:0000313" key="9">
    <source>
        <dbReference type="EnsemblMetazoa" id="AALFPA23_012018.P17146"/>
    </source>
</evidence>
<protein>
    <recommendedName>
        <fullName evidence="11">CCHC-type domain-containing protein</fullName>
    </recommendedName>
</protein>
<feature type="compositionally biased region" description="Basic and acidic residues" evidence="6">
    <location>
        <begin position="484"/>
        <end position="503"/>
    </location>
</feature>
<evidence type="ECO:0008006" key="11">
    <source>
        <dbReference type="Google" id="ProtNLM"/>
    </source>
</evidence>
<dbReference type="RefSeq" id="XP_062716851.1">
    <property type="nucleotide sequence ID" value="XM_062860867.1"/>
</dbReference>
<dbReference type="PANTHER" id="PTHR47331">
    <property type="entry name" value="PHD-TYPE DOMAIN-CONTAINING PROTEIN"/>
    <property type="match status" value="1"/>
</dbReference>
<accession>A0ABM1YTH6</accession>